<keyword evidence="4" id="KW-0560">Oxidoreductase</keyword>
<dbReference type="GO" id="GO:0046872">
    <property type="term" value="F:metal ion binding"/>
    <property type="evidence" value="ECO:0007669"/>
    <property type="project" value="UniProtKB-KW"/>
</dbReference>
<feature type="binding site" evidence="7">
    <location>
        <position position="407"/>
    </location>
    <ligand>
        <name>(S)-malate</name>
        <dbReference type="ChEBI" id="CHEBI:15589"/>
    </ligand>
</feature>
<dbReference type="GO" id="GO:0051287">
    <property type="term" value="F:NAD binding"/>
    <property type="evidence" value="ECO:0007669"/>
    <property type="project" value="InterPro"/>
</dbReference>
<dbReference type="InterPro" id="IPR012302">
    <property type="entry name" value="Malic_NAD-bd"/>
</dbReference>
<dbReference type="OrthoDB" id="3314528at2"/>
<dbReference type="Gene3D" id="3.40.50.720">
    <property type="entry name" value="NAD(P)-binding Rossmann-like Domain"/>
    <property type="match status" value="1"/>
</dbReference>
<dbReference type="KEGG" id="swf:E3E12_05610"/>
<keyword evidence="3 8" id="KW-0479">Metal-binding</keyword>
<evidence type="ECO:0000256" key="5">
    <source>
        <dbReference type="ARBA" id="ARBA00023027"/>
    </source>
</evidence>
<dbReference type="InterPro" id="IPR012301">
    <property type="entry name" value="Malic_N_dom"/>
</dbReference>
<evidence type="ECO:0000313" key="12">
    <source>
        <dbReference type="EMBL" id="QDH13748.1"/>
    </source>
</evidence>
<dbReference type="GO" id="GO:0016616">
    <property type="term" value="F:oxidoreductase activity, acting on the CH-OH group of donors, NAD or NADP as acceptor"/>
    <property type="evidence" value="ECO:0007669"/>
    <property type="project" value="InterPro"/>
</dbReference>
<evidence type="ECO:0000256" key="9">
    <source>
        <dbReference type="RuleBase" id="RU003427"/>
    </source>
</evidence>
<feature type="binding site" evidence="8">
    <location>
        <position position="241"/>
    </location>
    <ligand>
        <name>a divalent metal cation</name>
        <dbReference type="ChEBI" id="CHEBI:60240"/>
    </ligand>
</feature>
<feature type="domain" description="Malic enzyme N-terminal" evidence="11">
    <location>
        <begin position="76"/>
        <end position="255"/>
    </location>
</feature>
<dbReference type="SUPFAM" id="SSF53223">
    <property type="entry name" value="Aminoacid dehydrogenase-like, N-terminal domain"/>
    <property type="match status" value="1"/>
</dbReference>
<feature type="active site" description="Proton acceptor" evidence="6">
    <location>
        <position position="169"/>
    </location>
</feature>
<dbReference type="InterPro" id="IPR036291">
    <property type="entry name" value="NAD(P)-bd_dom_sf"/>
</dbReference>
<keyword evidence="5" id="KW-0520">NAD</keyword>
<dbReference type="PRINTS" id="PR00072">
    <property type="entry name" value="MALOXRDTASE"/>
</dbReference>
<feature type="binding site" evidence="7">
    <location>
        <position position="451"/>
    </location>
    <ligand>
        <name>(S)-malate</name>
        <dbReference type="ChEBI" id="CHEBI:15589"/>
    </ligand>
</feature>
<evidence type="ECO:0000256" key="3">
    <source>
        <dbReference type="ARBA" id="ARBA00022723"/>
    </source>
</evidence>
<comment type="cofactor">
    <cofactor evidence="8">
        <name>Mg(2+)</name>
        <dbReference type="ChEBI" id="CHEBI:18420"/>
    </cofactor>
    <cofactor evidence="8">
        <name>Mn(2+)</name>
        <dbReference type="ChEBI" id="CHEBI:29035"/>
    </cofactor>
    <text evidence="8">Divalent metal cations. Prefers magnesium or manganese.</text>
</comment>
<dbReference type="Pfam" id="PF00390">
    <property type="entry name" value="malic"/>
    <property type="match status" value="1"/>
</dbReference>
<feature type="binding site" evidence="8">
    <location>
        <position position="240"/>
    </location>
    <ligand>
        <name>a divalent metal cation</name>
        <dbReference type="ChEBI" id="CHEBI:60240"/>
    </ligand>
</feature>
<dbReference type="InterPro" id="IPR046346">
    <property type="entry name" value="Aminoacid_DH-like_N_sf"/>
</dbReference>
<gene>
    <name evidence="12" type="ORF">E3E12_05610</name>
</gene>
<accession>A0A4Y6UAZ6</accession>
<dbReference type="PANTHER" id="PTHR23406:SF34">
    <property type="entry name" value="NAD-DEPENDENT MALIC ENZYME, MITOCHONDRIAL"/>
    <property type="match status" value="1"/>
</dbReference>
<dbReference type="AlphaFoldDB" id="A0A4Y6UAZ6"/>
<evidence type="ECO:0000259" key="11">
    <source>
        <dbReference type="SMART" id="SM01274"/>
    </source>
</evidence>
<evidence type="ECO:0000256" key="1">
    <source>
        <dbReference type="ARBA" id="ARBA00001936"/>
    </source>
</evidence>
<dbReference type="SMART" id="SM00919">
    <property type="entry name" value="Malic_M"/>
    <property type="match status" value="1"/>
</dbReference>
<evidence type="ECO:0000256" key="7">
    <source>
        <dbReference type="PIRSR" id="PIRSR000106-2"/>
    </source>
</evidence>
<dbReference type="NCBIfam" id="NF010052">
    <property type="entry name" value="PRK13529.1"/>
    <property type="match status" value="1"/>
</dbReference>
<feature type="binding site" evidence="7">
    <location>
        <position position="151"/>
    </location>
    <ligand>
        <name>(S)-malate</name>
        <dbReference type="ChEBI" id="CHEBI:15589"/>
    </ligand>
</feature>
<dbReference type="InterPro" id="IPR001891">
    <property type="entry name" value="Malic_OxRdtase"/>
</dbReference>
<comment type="cofactor">
    <cofactor evidence="1">
        <name>Mn(2+)</name>
        <dbReference type="ChEBI" id="CHEBI:29035"/>
    </cofactor>
</comment>
<evidence type="ECO:0000259" key="10">
    <source>
        <dbReference type="SMART" id="SM00919"/>
    </source>
</evidence>
<dbReference type="RefSeq" id="WP_141443456.1">
    <property type="nucleotide sequence ID" value="NZ_CP038231.1"/>
</dbReference>
<dbReference type="Gene3D" id="3.40.50.10380">
    <property type="entry name" value="Malic enzyme, N-terminal domain"/>
    <property type="match status" value="1"/>
</dbReference>
<evidence type="ECO:0000256" key="4">
    <source>
        <dbReference type="ARBA" id="ARBA00023002"/>
    </source>
</evidence>
<proteinExistence type="inferred from homology"/>
<dbReference type="SMART" id="SM01274">
    <property type="entry name" value="malic"/>
    <property type="match status" value="1"/>
</dbReference>
<dbReference type="Pfam" id="PF03949">
    <property type="entry name" value="Malic_M"/>
    <property type="match status" value="1"/>
</dbReference>
<protein>
    <submittedName>
        <fullName evidence="12">NAD-dependent malic enzyme</fullName>
    </submittedName>
</protein>
<evidence type="ECO:0000256" key="2">
    <source>
        <dbReference type="ARBA" id="ARBA00008785"/>
    </source>
</evidence>
<feature type="active site" description="Proton donor" evidence="6">
    <location>
        <position position="99"/>
    </location>
</feature>
<sequence length="551" mass="58806">MTTTPRPVGKRSMALLNDPFLNKGLAFPPSERAAFGLNDLLPAGQRTLEQQVALARQHVLDQQGDLARNTALRGLQDENETVFYALLESHLAEMMPLVYTPAVGEGCLHFSETWRKPRGLFLAAPERASFKDILAQAPDGIRLVIVTDGERILGLGDLGANGMGIPIGKLALYTACAGINPTMMLPVTLDVGTDNQPLRESPDYIGWRHERLRGADYDAVVEAFVSAITERWPHVLLHWEDFANRNAAPLLARYKHRLPSFNDDIEGTAAIAAAAMLAGVKAKGEKLSDQRIALAGGGSAGCGIAALLLKAMEDEGLSRSEAAKRFYLFDRQGLLTSDMADLTPAQKVFARTDVRQHDQGRDLESACARIHPTILVGVTGKGGLFSEGLVRNMASHTKRPMVFPLSNPTRFAEATPADIMKWTDGRAMVSTGSPFPPVMVDGKPTTIAQTNNAYVYPGLGLGALASGAGSVSTAMLMAAARTVADCSPLLHGGANMLPPATDMAAIARKVAVAVAQAAMAEGLCPPLTENALEARIKALSWKPAYGPYVPA</sequence>
<dbReference type="PROSITE" id="PS00331">
    <property type="entry name" value="MALIC_ENZYMES"/>
    <property type="match status" value="1"/>
</dbReference>
<evidence type="ECO:0000256" key="8">
    <source>
        <dbReference type="PIRSR" id="PIRSR000106-3"/>
    </source>
</evidence>
<dbReference type="Proteomes" id="UP000318709">
    <property type="component" value="Chromosome"/>
</dbReference>
<dbReference type="InterPro" id="IPR015884">
    <property type="entry name" value="Malic_enzyme_CS"/>
</dbReference>
<comment type="similarity">
    <text evidence="2 9">Belongs to the malic enzymes family.</text>
</comment>
<dbReference type="PIRSF" id="PIRSF000106">
    <property type="entry name" value="ME"/>
    <property type="match status" value="1"/>
</dbReference>
<dbReference type="InterPro" id="IPR037062">
    <property type="entry name" value="Malic_N_dom_sf"/>
</dbReference>
<reference evidence="12 13" key="1">
    <citation type="submission" date="2019-03" db="EMBL/GenBank/DDBJ databases">
        <title>The complete genome sequence of Swingsia_sp. F3b2 LMG30590(T).</title>
        <authorList>
            <person name="Chua K.-O."/>
            <person name="Chan K.-G."/>
            <person name="See-Too W.-S."/>
        </authorList>
    </citation>
    <scope>NUCLEOTIDE SEQUENCE [LARGE SCALE GENOMIC DNA]</scope>
    <source>
        <strain evidence="12 13">F3b2</strain>
    </source>
</reference>
<dbReference type="GO" id="GO:0004470">
    <property type="term" value="F:malic enzyme activity"/>
    <property type="evidence" value="ECO:0007669"/>
    <property type="project" value="InterPro"/>
</dbReference>
<dbReference type="SUPFAM" id="SSF51735">
    <property type="entry name" value="NAD(P)-binding Rossmann-fold domains"/>
    <property type="match status" value="1"/>
</dbReference>
<dbReference type="PANTHER" id="PTHR23406">
    <property type="entry name" value="MALIC ENZYME-RELATED"/>
    <property type="match status" value="1"/>
</dbReference>
<dbReference type="GO" id="GO:0006108">
    <property type="term" value="P:malate metabolic process"/>
    <property type="evidence" value="ECO:0007669"/>
    <property type="project" value="TreeGrafter"/>
</dbReference>
<evidence type="ECO:0000313" key="13">
    <source>
        <dbReference type="Proteomes" id="UP000318709"/>
    </source>
</evidence>
<evidence type="ECO:0000256" key="6">
    <source>
        <dbReference type="PIRSR" id="PIRSR000106-1"/>
    </source>
</evidence>
<keyword evidence="13" id="KW-1185">Reference proteome</keyword>
<feature type="domain" description="Malic enzyme NAD-binding" evidence="10">
    <location>
        <begin position="265"/>
        <end position="519"/>
    </location>
</feature>
<feature type="binding site" evidence="8">
    <location>
        <position position="264"/>
    </location>
    <ligand>
        <name>a divalent metal cation</name>
        <dbReference type="ChEBI" id="CHEBI:60240"/>
    </ligand>
</feature>
<name>A0A4Y6UAZ6_9PROT</name>
<organism evidence="12 13">
    <name type="scientific">Formicincola oecophyllae</name>
    <dbReference type="NCBI Taxonomy" id="2558361"/>
    <lineage>
        <taxon>Bacteria</taxon>
        <taxon>Pseudomonadati</taxon>
        <taxon>Pseudomonadota</taxon>
        <taxon>Alphaproteobacteria</taxon>
        <taxon>Acetobacterales</taxon>
        <taxon>Acetobacteraceae</taxon>
        <taxon>Formicincola</taxon>
    </lineage>
</organism>
<dbReference type="EMBL" id="CP038231">
    <property type="protein sequence ID" value="QDH13748.1"/>
    <property type="molecule type" value="Genomic_DNA"/>
</dbReference>